<reference evidence="3 4" key="1">
    <citation type="submission" date="2009-11" db="EMBL/GenBank/DDBJ databases">
        <title>Annotation of Allomyces macrogynus ATCC 38327.</title>
        <authorList>
            <consortium name="The Broad Institute Genome Sequencing Platform"/>
            <person name="Russ C."/>
            <person name="Cuomo C."/>
            <person name="Burger G."/>
            <person name="Gray M.W."/>
            <person name="Holland P.W.H."/>
            <person name="King N."/>
            <person name="Lang F.B.F."/>
            <person name="Roger A.J."/>
            <person name="Ruiz-Trillo I."/>
            <person name="Young S.K."/>
            <person name="Zeng Q."/>
            <person name="Gargeya S."/>
            <person name="Fitzgerald M."/>
            <person name="Haas B."/>
            <person name="Abouelleil A."/>
            <person name="Alvarado L."/>
            <person name="Arachchi H.M."/>
            <person name="Berlin A."/>
            <person name="Chapman S.B."/>
            <person name="Gearin G."/>
            <person name="Goldberg J."/>
            <person name="Griggs A."/>
            <person name="Gujja S."/>
            <person name="Hansen M."/>
            <person name="Heiman D."/>
            <person name="Howarth C."/>
            <person name="Larimer J."/>
            <person name="Lui A."/>
            <person name="MacDonald P.J.P."/>
            <person name="McCowen C."/>
            <person name="Montmayeur A."/>
            <person name="Murphy C."/>
            <person name="Neiman D."/>
            <person name="Pearson M."/>
            <person name="Priest M."/>
            <person name="Roberts A."/>
            <person name="Saif S."/>
            <person name="Shea T."/>
            <person name="Sisk P."/>
            <person name="Stolte C."/>
            <person name="Sykes S."/>
            <person name="Wortman J."/>
            <person name="Nusbaum C."/>
            <person name="Birren B."/>
        </authorList>
    </citation>
    <scope>NUCLEOTIDE SEQUENCE [LARGE SCALE GENOMIC DNA]</scope>
    <source>
        <strain evidence="3 4">ATCC 38327</strain>
    </source>
</reference>
<dbReference type="PANTHER" id="PTHR18884">
    <property type="entry name" value="SEPTIN"/>
    <property type="match status" value="1"/>
</dbReference>
<dbReference type="OrthoDB" id="416553at2759"/>
<dbReference type="Proteomes" id="UP000054350">
    <property type="component" value="Unassembled WGS sequence"/>
</dbReference>
<reference evidence="4" key="2">
    <citation type="submission" date="2009-11" db="EMBL/GenBank/DDBJ databases">
        <title>The Genome Sequence of Allomyces macrogynus strain ATCC 38327.</title>
        <authorList>
            <consortium name="The Broad Institute Genome Sequencing Platform"/>
            <person name="Russ C."/>
            <person name="Cuomo C."/>
            <person name="Shea T."/>
            <person name="Young S.K."/>
            <person name="Zeng Q."/>
            <person name="Koehrsen M."/>
            <person name="Haas B."/>
            <person name="Borodovsky M."/>
            <person name="Guigo R."/>
            <person name="Alvarado L."/>
            <person name="Berlin A."/>
            <person name="Borenstein D."/>
            <person name="Chen Z."/>
            <person name="Engels R."/>
            <person name="Freedman E."/>
            <person name="Gellesch M."/>
            <person name="Goldberg J."/>
            <person name="Griggs A."/>
            <person name="Gujja S."/>
            <person name="Heiman D."/>
            <person name="Hepburn T."/>
            <person name="Howarth C."/>
            <person name="Jen D."/>
            <person name="Larson L."/>
            <person name="Lewis B."/>
            <person name="Mehta T."/>
            <person name="Park D."/>
            <person name="Pearson M."/>
            <person name="Roberts A."/>
            <person name="Saif S."/>
            <person name="Shenoy N."/>
            <person name="Sisk P."/>
            <person name="Stolte C."/>
            <person name="Sykes S."/>
            <person name="Walk T."/>
            <person name="White J."/>
            <person name="Yandava C."/>
            <person name="Burger G."/>
            <person name="Gray M.W."/>
            <person name="Holland P.W.H."/>
            <person name="King N."/>
            <person name="Lang F.B.F."/>
            <person name="Roger A.J."/>
            <person name="Ruiz-Trillo I."/>
            <person name="Lander E."/>
            <person name="Nusbaum C."/>
        </authorList>
    </citation>
    <scope>NUCLEOTIDE SEQUENCE [LARGE SCALE GENOMIC DNA]</scope>
    <source>
        <strain evidence="4">ATCC 38327</strain>
    </source>
</reference>
<accession>A0A0L0RXB5</accession>
<keyword evidence="1" id="KW-0342">GTP-binding</keyword>
<dbReference type="EMBL" id="GG745328">
    <property type="protein sequence ID" value="KNE54953.1"/>
    <property type="molecule type" value="Genomic_DNA"/>
</dbReference>
<dbReference type="STRING" id="578462.A0A0L0RXB5"/>
<keyword evidence="4" id="KW-1185">Reference proteome</keyword>
<dbReference type="Gene3D" id="3.40.50.300">
    <property type="entry name" value="P-loop containing nucleotide triphosphate hydrolases"/>
    <property type="match status" value="1"/>
</dbReference>
<proteinExistence type="inferred from homology"/>
<dbReference type="InterPro" id="IPR027417">
    <property type="entry name" value="P-loop_NTPase"/>
</dbReference>
<dbReference type="eggNOG" id="KOG2655">
    <property type="taxonomic scope" value="Eukaryota"/>
</dbReference>
<evidence type="ECO:0000313" key="3">
    <source>
        <dbReference type="EMBL" id="KNE54953.1"/>
    </source>
</evidence>
<name>A0A0L0RXB5_ALLM3</name>
<gene>
    <name evidence="3" type="ORF">AMAG_00893</name>
</gene>
<dbReference type="VEuPathDB" id="FungiDB:AMAG_00893"/>
<dbReference type="SUPFAM" id="SSF52540">
    <property type="entry name" value="P-loop containing nucleoside triphosphate hydrolases"/>
    <property type="match status" value="1"/>
</dbReference>
<feature type="domain" description="Septin-type G" evidence="2">
    <location>
        <begin position="8"/>
        <end position="311"/>
    </location>
</feature>
<evidence type="ECO:0000256" key="1">
    <source>
        <dbReference type="RuleBase" id="RU004560"/>
    </source>
</evidence>
<evidence type="ECO:0000259" key="2">
    <source>
        <dbReference type="PROSITE" id="PS51719"/>
    </source>
</evidence>
<dbReference type="Pfam" id="PF00735">
    <property type="entry name" value="Septin"/>
    <property type="match status" value="1"/>
</dbReference>
<dbReference type="AlphaFoldDB" id="A0A0L0RXB5"/>
<dbReference type="GO" id="GO:0005525">
    <property type="term" value="F:GTP binding"/>
    <property type="evidence" value="ECO:0007669"/>
    <property type="project" value="UniProtKB-KW"/>
</dbReference>
<comment type="similarity">
    <text evidence="1">Belongs to the TRAFAC class TrmE-Era-EngA-EngB-Septin-like GTPase superfamily. Septin GTPase family.</text>
</comment>
<dbReference type="InterPro" id="IPR030379">
    <property type="entry name" value="G_SEPTIN_dom"/>
</dbReference>
<protein>
    <recommendedName>
        <fullName evidence="2">Septin-type G domain-containing protein</fullName>
    </recommendedName>
</protein>
<sequence>MVRPRRKVATPLNIMVCGREGVGKSVFLRTLLASLALNGKLVDATQATPVPIGSADTRIKVHQPVDVDVAPGLRVALTLIDTPGLPYSASATGDAAQSAEMATVVGYIESQFERFLIEELKVKRNAKSHDTMVHAVLYLLPPMVPFHPVDLAAIQTLSVRANVIPLLAHADSITNRQLETIKAALYKTLADTMPLLDFATADMDGDGTIDDDEEEQFVAEMAELKGALPLTVIGAEFPLPGQPKGASEYLEIDGKKVLGRAYKWGAVNVDDPEHCELHRLKFLIFDFALPGLLASTKNILYESYRTERLMAHAGGKQA</sequence>
<organism evidence="3 4">
    <name type="scientific">Allomyces macrogynus (strain ATCC 38327)</name>
    <name type="common">Allomyces javanicus var. macrogynus</name>
    <dbReference type="NCBI Taxonomy" id="578462"/>
    <lineage>
        <taxon>Eukaryota</taxon>
        <taxon>Fungi</taxon>
        <taxon>Fungi incertae sedis</taxon>
        <taxon>Blastocladiomycota</taxon>
        <taxon>Blastocladiomycetes</taxon>
        <taxon>Blastocladiales</taxon>
        <taxon>Blastocladiaceae</taxon>
        <taxon>Allomyces</taxon>
    </lineage>
</organism>
<dbReference type="PROSITE" id="PS51719">
    <property type="entry name" value="G_SEPTIN"/>
    <property type="match status" value="1"/>
</dbReference>
<evidence type="ECO:0000313" key="4">
    <source>
        <dbReference type="Proteomes" id="UP000054350"/>
    </source>
</evidence>
<keyword evidence="1" id="KW-0547">Nucleotide-binding</keyword>